<dbReference type="SMART" id="SM01006">
    <property type="entry name" value="AlcB"/>
    <property type="match status" value="1"/>
</dbReference>
<protein>
    <submittedName>
        <fullName evidence="3">Siderophore biosynthetic enzyme</fullName>
    </submittedName>
</protein>
<evidence type="ECO:0000313" key="3">
    <source>
        <dbReference type="EMBL" id="BDI06831.1"/>
    </source>
</evidence>
<dbReference type="EMBL" id="AP025730">
    <property type="protein sequence ID" value="BDI06831.1"/>
    <property type="molecule type" value="Genomic_DNA"/>
</dbReference>
<dbReference type="PANTHER" id="PTHR31438:SF1">
    <property type="entry name" value="LYSINE N-ACYLTRANSFERASE C17G9.06C-RELATED"/>
    <property type="match status" value="1"/>
</dbReference>
<reference evidence="3" key="1">
    <citation type="submission" date="2022-04" db="EMBL/GenBank/DDBJ databases">
        <title>Whole genome sequence of Sphaerotilus sp. FB-5.</title>
        <authorList>
            <person name="Takeda M."/>
            <person name="Narihara S."/>
            <person name="Akimoto M."/>
            <person name="Akimoto R."/>
            <person name="Nishiyashiki S."/>
            <person name="Murakami T."/>
        </authorList>
    </citation>
    <scope>NUCLEOTIDE SEQUENCE</scope>
    <source>
        <strain evidence="3">FB-5</strain>
    </source>
</reference>
<sequence length="226" mass="25523">MPADPADVFVTVYPGTCTVEYHPLDVDRDMPVVHGWLRQDYARHWGMQDQSLAQARAAYERLARQPDQDIRIGRLGGTLPPLCLLECYHPLLDMLAEHCDVQASDRGLHLLVAPHEQRPRGISCVAWYLLHAAADHLFRDPAVQRILVEPDIRNEAMHVLCGQAGYEAAEVLHLPDKTALLLQLTRDRHARQPGSPPPRAAPPLTPAQVQRHLMLGRVKRRLHTIF</sequence>
<feature type="domain" description="Acyltransferase MbtK/IucB-like conserved" evidence="2">
    <location>
        <begin position="22"/>
        <end position="69"/>
    </location>
</feature>
<dbReference type="Proteomes" id="UP001057498">
    <property type="component" value="Chromosome"/>
</dbReference>
<dbReference type="PANTHER" id="PTHR31438">
    <property type="entry name" value="LYSINE N-ACYLTRANSFERASE C17G9.06C-RELATED"/>
    <property type="match status" value="1"/>
</dbReference>
<organism evidence="3 4">
    <name type="scientific">Sphaerotilus microaerophilus</name>
    <dbReference type="NCBI Taxonomy" id="2914710"/>
    <lineage>
        <taxon>Bacteria</taxon>
        <taxon>Pseudomonadati</taxon>
        <taxon>Pseudomonadota</taxon>
        <taxon>Betaproteobacteria</taxon>
        <taxon>Burkholderiales</taxon>
        <taxon>Sphaerotilaceae</taxon>
        <taxon>Sphaerotilus</taxon>
    </lineage>
</organism>
<evidence type="ECO:0000256" key="1">
    <source>
        <dbReference type="ARBA" id="ARBA00004924"/>
    </source>
</evidence>
<dbReference type="Gene3D" id="3.40.630.30">
    <property type="match status" value="1"/>
</dbReference>
<dbReference type="Pfam" id="PF13523">
    <property type="entry name" value="Acetyltransf_8"/>
    <property type="match status" value="1"/>
</dbReference>
<gene>
    <name evidence="3" type="primary">alcB</name>
    <name evidence="3" type="ORF">CATMQ487_38010</name>
</gene>
<accession>A0ABM7YQL3</accession>
<evidence type="ECO:0000259" key="2">
    <source>
        <dbReference type="SMART" id="SM01006"/>
    </source>
</evidence>
<keyword evidence="4" id="KW-1185">Reference proteome</keyword>
<dbReference type="RefSeq" id="WP_251970074.1">
    <property type="nucleotide sequence ID" value="NZ_AP025730.1"/>
</dbReference>
<dbReference type="InterPro" id="IPR016181">
    <property type="entry name" value="Acyl_CoA_acyltransferase"/>
</dbReference>
<dbReference type="InterPro" id="IPR019432">
    <property type="entry name" value="Acyltransferase_MbtK/IucB-like"/>
</dbReference>
<comment type="pathway">
    <text evidence="1">Siderophore biosynthesis.</text>
</comment>
<name>A0ABM7YQL3_9BURK</name>
<proteinExistence type="predicted"/>
<evidence type="ECO:0000313" key="4">
    <source>
        <dbReference type="Proteomes" id="UP001057498"/>
    </source>
</evidence>
<dbReference type="SUPFAM" id="SSF55729">
    <property type="entry name" value="Acyl-CoA N-acyltransferases (Nat)"/>
    <property type="match status" value="1"/>
</dbReference>